<proteinExistence type="predicted"/>
<keyword evidence="2" id="KW-0732">Signal</keyword>
<dbReference type="Proteomes" id="UP001168877">
    <property type="component" value="Unassembled WGS sequence"/>
</dbReference>
<feature type="region of interest" description="Disordered" evidence="1">
    <location>
        <begin position="131"/>
        <end position="163"/>
    </location>
</feature>
<protein>
    <submittedName>
        <fullName evidence="3">Uncharacterized protein</fullName>
    </submittedName>
</protein>
<evidence type="ECO:0000256" key="1">
    <source>
        <dbReference type="SAM" id="MobiDB-lite"/>
    </source>
</evidence>
<reference evidence="3" key="2">
    <citation type="submission" date="2023-06" db="EMBL/GenBank/DDBJ databases">
        <authorList>
            <person name="Swenson N.G."/>
            <person name="Wegrzyn J.L."/>
            <person name="Mcevoy S.L."/>
        </authorList>
    </citation>
    <scope>NUCLEOTIDE SEQUENCE</scope>
    <source>
        <strain evidence="3">NS2018</strain>
        <tissue evidence="3">Leaf</tissue>
    </source>
</reference>
<evidence type="ECO:0000256" key="2">
    <source>
        <dbReference type="SAM" id="SignalP"/>
    </source>
</evidence>
<evidence type="ECO:0000313" key="3">
    <source>
        <dbReference type="EMBL" id="KAK0599250.1"/>
    </source>
</evidence>
<gene>
    <name evidence="3" type="ORF">LWI29_003622</name>
</gene>
<comment type="caution">
    <text evidence="3">The sequence shown here is derived from an EMBL/GenBank/DDBJ whole genome shotgun (WGS) entry which is preliminary data.</text>
</comment>
<organism evidence="3 4">
    <name type="scientific">Acer saccharum</name>
    <name type="common">Sugar maple</name>
    <dbReference type="NCBI Taxonomy" id="4024"/>
    <lineage>
        <taxon>Eukaryota</taxon>
        <taxon>Viridiplantae</taxon>
        <taxon>Streptophyta</taxon>
        <taxon>Embryophyta</taxon>
        <taxon>Tracheophyta</taxon>
        <taxon>Spermatophyta</taxon>
        <taxon>Magnoliopsida</taxon>
        <taxon>eudicotyledons</taxon>
        <taxon>Gunneridae</taxon>
        <taxon>Pentapetalae</taxon>
        <taxon>rosids</taxon>
        <taxon>malvids</taxon>
        <taxon>Sapindales</taxon>
        <taxon>Sapindaceae</taxon>
        <taxon>Hippocastanoideae</taxon>
        <taxon>Acereae</taxon>
        <taxon>Acer</taxon>
    </lineage>
</organism>
<feature type="compositionally biased region" description="Low complexity" evidence="1">
    <location>
        <begin position="132"/>
        <end position="151"/>
    </location>
</feature>
<reference evidence="3" key="1">
    <citation type="journal article" date="2022" name="Plant J.">
        <title>Strategies of tolerance reflected in two North American maple genomes.</title>
        <authorList>
            <person name="McEvoy S.L."/>
            <person name="Sezen U.U."/>
            <person name="Trouern-Trend A."/>
            <person name="McMahon S.M."/>
            <person name="Schaberg P.G."/>
            <person name="Yang J."/>
            <person name="Wegrzyn J.L."/>
            <person name="Swenson N.G."/>
        </authorList>
    </citation>
    <scope>NUCLEOTIDE SEQUENCE</scope>
    <source>
        <strain evidence="3">NS2018</strain>
    </source>
</reference>
<dbReference type="EMBL" id="JAUESC010000003">
    <property type="protein sequence ID" value="KAK0599250.1"/>
    <property type="molecule type" value="Genomic_DNA"/>
</dbReference>
<feature type="signal peptide" evidence="2">
    <location>
        <begin position="1"/>
        <end position="22"/>
    </location>
</feature>
<feature type="compositionally biased region" description="Polar residues" evidence="1">
    <location>
        <begin position="152"/>
        <end position="163"/>
    </location>
</feature>
<feature type="chain" id="PRO_5041267585" evidence="2">
    <location>
        <begin position="23"/>
        <end position="180"/>
    </location>
</feature>
<accession>A0AA39T263</accession>
<evidence type="ECO:0000313" key="4">
    <source>
        <dbReference type="Proteomes" id="UP001168877"/>
    </source>
</evidence>
<dbReference type="AlphaFoldDB" id="A0AA39T263"/>
<name>A0AA39T263_ACESA</name>
<sequence length="180" mass="19845">MMKKLVGLDWFFVFLIFTEVGTNFVQGSSRFSFLVNTQDLEPSQYVTGATMTAIQLLVTATSRNSHLCARYAAEKKGYELQSVFPHSRVDCHLPRSSTDTSVSWLPQSPPSDPVPLTHAHSRSVLALHESPTSSALDSSRAAAATSTTVSSHQPVTMTHQPPNQTYSSYQIVLDMLNQQQ</sequence>
<keyword evidence="4" id="KW-1185">Reference proteome</keyword>